<evidence type="ECO:0000313" key="1">
    <source>
        <dbReference type="EMBL" id="VDP09541.1"/>
    </source>
</evidence>
<dbReference type="WBParaSite" id="SBAD_0000646401-mRNA-1">
    <property type="protein sequence ID" value="SBAD_0000646401-mRNA-1"/>
    <property type="gene ID" value="SBAD_0000646401"/>
</dbReference>
<dbReference type="OrthoDB" id="24683at2759"/>
<accession>A0A183IRH4</accession>
<sequence length="81" mass="9484">MNTPYHSNRMPPPVICCSKLDHYHGKKDLKARRKRKGKDLDEIFDFIEKQAAGKRPRVEPDPDLPGEGLFYCKECEYLFSK</sequence>
<proteinExistence type="predicted"/>
<organism evidence="3">
    <name type="scientific">Soboliphyme baturini</name>
    <dbReference type="NCBI Taxonomy" id="241478"/>
    <lineage>
        <taxon>Eukaryota</taxon>
        <taxon>Metazoa</taxon>
        <taxon>Ecdysozoa</taxon>
        <taxon>Nematoda</taxon>
        <taxon>Enoplea</taxon>
        <taxon>Dorylaimia</taxon>
        <taxon>Dioctophymatida</taxon>
        <taxon>Dioctophymatoidea</taxon>
        <taxon>Soboliphymatidae</taxon>
        <taxon>Soboliphyme</taxon>
    </lineage>
</organism>
<dbReference type="EMBL" id="UZAM01009578">
    <property type="protein sequence ID" value="VDP09541.1"/>
    <property type="molecule type" value="Genomic_DNA"/>
</dbReference>
<reference evidence="3" key="1">
    <citation type="submission" date="2016-06" db="UniProtKB">
        <authorList>
            <consortium name="WormBaseParasite"/>
        </authorList>
    </citation>
    <scope>IDENTIFICATION</scope>
</reference>
<evidence type="ECO:0000313" key="2">
    <source>
        <dbReference type="Proteomes" id="UP000270296"/>
    </source>
</evidence>
<dbReference type="Proteomes" id="UP000270296">
    <property type="component" value="Unassembled WGS sequence"/>
</dbReference>
<dbReference type="AlphaFoldDB" id="A0A183IRH4"/>
<evidence type="ECO:0000313" key="3">
    <source>
        <dbReference type="WBParaSite" id="SBAD_0000646401-mRNA-1"/>
    </source>
</evidence>
<protein>
    <submittedName>
        <fullName evidence="3">Zf-TFIIB domain-containing protein</fullName>
    </submittedName>
</protein>
<gene>
    <name evidence="1" type="ORF">SBAD_LOCUS6221</name>
</gene>
<keyword evidence="2" id="KW-1185">Reference proteome</keyword>
<name>A0A183IRH4_9BILA</name>
<reference evidence="1 2" key="2">
    <citation type="submission" date="2018-11" db="EMBL/GenBank/DDBJ databases">
        <authorList>
            <consortium name="Pathogen Informatics"/>
        </authorList>
    </citation>
    <scope>NUCLEOTIDE SEQUENCE [LARGE SCALE GENOMIC DNA]</scope>
</reference>